<feature type="region of interest" description="Disordered" evidence="1">
    <location>
        <begin position="85"/>
        <end position="115"/>
    </location>
</feature>
<reference evidence="2 3" key="1">
    <citation type="submission" date="2014-04" db="EMBL/GenBank/DDBJ databases">
        <authorList>
            <consortium name="DOE Joint Genome Institute"/>
            <person name="Kuo A."/>
            <person name="Kohler A."/>
            <person name="Nagy L.G."/>
            <person name="Floudas D."/>
            <person name="Copeland A."/>
            <person name="Barry K.W."/>
            <person name="Cichocki N."/>
            <person name="Veneault-Fourrey C."/>
            <person name="LaButti K."/>
            <person name="Lindquist E.A."/>
            <person name="Lipzen A."/>
            <person name="Lundell T."/>
            <person name="Morin E."/>
            <person name="Murat C."/>
            <person name="Sun H."/>
            <person name="Tunlid A."/>
            <person name="Henrissat B."/>
            <person name="Grigoriev I.V."/>
            <person name="Hibbett D.S."/>
            <person name="Martin F."/>
            <person name="Nordberg H.P."/>
            <person name="Cantor M.N."/>
            <person name="Hua S.X."/>
        </authorList>
    </citation>
    <scope>NUCLEOTIDE SEQUENCE [LARGE SCALE GENOMIC DNA]</scope>
    <source>
        <strain evidence="2 3">LaAM-08-1</strain>
    </source>
</reference>
<organism evidence="2 3">
    <name type="scientific">Laccaria amethystina LaAM-08-1</name>
    <dbReference type="NCBI Taxonomy" id="1095629"/>
    <lineage>
        <taxon>Eukaryota</taxon>
        <taxon>Fungi</taxon>
        <taxon>Dikarya</taxon>
        <taxon>Basidiomycota</taxon>
        <taxon>Agaricomycotina</taxon>
        <taxon>Agaricomycetes</taxon>
        <taxon>Agaricomycetidae</taxon>
        <taxon>Agaricales</taxon>
        <taxon>Agaricineae</taxon>
        <taxon>Hydnangiaceae</taxon>
        <taxon>Laccaria</taxon>
    </lineage>
</organism>
<keyword evidence="3" id="KW-1185">Reference proteome</keyword>
<evidence type="ECO:0000313" key="2">
    <source>
        <dbReference type="EMBL" id="KIJ99217.1"/>
    </source>
</evidence>
<gene>
    <name evidence="2" type="ORF">K443DRAFT_8564</name>
</gene>
<dbReference type="HOGENOM" id="CLU_2109402_0_0_1"/>
<feature type="compositionally biased region" description="Polar residues" evidence="1">
    <location>
        <begin position="1"/>
        <end position="25"/>
    </location>
</feature>
<evidence type="ECO:0000256" key="1">
    <source>
        <dbReference type="SAM" id="MobiDB-lite"/>
    </source>
</evidence>
<dbReference type="EMBL" id="KN838651">
    <property type="protein sequence ID" value="KIJ99217.1"/>
    <property type="molecule type" value="Genomic_DNA"/>
</dbReference>
<reference evidence="3" key="2">
    <citation type="submission" date="2015-01" db="EMBL/GenBank/DDBJ databases">
        <title>Evolutionary Origins and Diversification of the Mycorrhizal Mutualists.</title>
        <authorList>
            <consortium name="DOE Joint Genome Institute"/>
            <consortium name="Mycorrhizal Genomics Consortium"/>
            <person name="Kohler A."/>
            <person name="Kuo A."/>
            <person name="Nagy L.G."/>
            <person name="Floudas D."/>
            <person name="Copeland A."/>
            <person name="Barry K.W."/>
            <person name="Cichocki N."/>
            <person name="Veneault-Fourrey C."/>
            <person name="LaButti K."/>
            <person name="Lindquist E.A."/>
            <person name="Lipzen A."/>
            <person name="Lundell T."/>
            <person name="Morin E."/>
            <person name="Murat C."/>
            <person name="Riley R."/>
            <person name="Ohm R."/>
            <person name="Sun H."/>
            <person name="Tunlid A."/>
            <person name="Henrissat B."/>
            <person name="Grigoriev I.V."/>
            <person name="Hibbett D.S."/>
            <person name="Martin F."/>
        </authorList>
    </citation>
    <scope>NUCLEOTIDE SEQUENCE [LARGE SCALE GENOMIC DNA]</scope>
    <source>
        <strain evidence="3">LaAM-08-1</strain>
    </source>
</reference>
<evidence type="ECO:0000313" key="3">
    <source>
        <dbReference type="Proteomes" id="UP000054477"/>
    </source>
</evidence>
<dbReference type="AlphaFoldDB" id="A0A0C9XTF4"/>
<feature type="region of interest" description="Disordered" evidence="1">
    <location>
        <begin position="1"/>
        <end position="35"/>
    </location>
</feature>
<sequence>MAQEIENQAQHPPQQRAVPTQQTMYENRKDNGSPKTYAKALRHLNHSTGWLTPDSRHRAALLSQSPLLTNFGQNHKQFLQDRLIPRQTRRKSNLYRLSPPTLADTRKSPLTASHI</sequence>
<dbReference type="Proteomes" id="UP000054477">
    <property type="component" value="Unassembled WGS sequence"/>
</dbReference>
<accession>A0A0C9XTF4</accession>
<name>A0A0C9XTF4_9AGAR</name>
<protein>
    <submittedName>
        <fullName evidence="2">Unplaced genomic scaffold K443scaffold_116, whole genome shotgun sequence</fullName>
    </submittedName>
</protein>
<proteinExistence type="predicted"/>